<dbReference type="EMBL" id="JAACJN010000184">
    <property type="protein sequence ID" value="KAF5364557.1"/>
    <property type="molecule type" value="Genomic_DNA"/>
</dbReference>
<evidence type="ECO:0000313" key="3">
    <source>
        <dbReference type="Proteomes" id="UP000518752"/>
    </source>
</evidence>
<name>A0A8H5GGK6_9AGAR</name>
<evidence type="ECO:0000256" key="1">
    <source>
        <dbReference type="SAM" id="MobiDB-lite"/>
    </source>
</evidence>
<sequence length="293" mass="32763">METFQEWRAPEFHSSAILDYNYSPRPSYLYTTQADVQSPRSRIKDRGQNVFDWIRWRYDDFETFSEEVSGGEGVTNLDLDAGGFFGSASRVNLQSDSSFWNSLHNGVVIESLNFEDGEELDSSFEAALNSILNICDDEEDEEEDLHLSKRFLLSQVGSPSPILHFRRAHDVTGKPIHHRLPNRIHPHNVSQAQRSTKMSARLPSTYKPTSLSTVVSSPLNGATCSSLRRCSSPSEIGQTVRPRPSFLARTRSSNSGSTSSPFTIRLTSTLDSPSLGQSSPKVMWGKNSRIGRT</sequence>
<dbReference type="Proteomes" id="UP000518752">
    <property type="component" value="Unassembled WGS sequence"/>
</dbReference>
<evidence type="ECO:0000313" key="2">
    <source>
        <dbReference type="EMBL" id="KAF5364557.1"/>
    </source>
</evidence>
<protein>
    <submittedName>
        <fullName evidence="2">Uncharacterized protein</fullName>
    </submittedName>
</protein>
<feature type="region of interest" description="Disordered" evidence="1">
    <location>
        <begin position="230"/>
        <end position="293"/>
    </location>
</feature>
<keyword evidence="3" id="KW-1185">Reference proteome</keyword>
<feature type="compositionally biased region" description="Low complexity" evidence="1">
    <location>
        <begin position="249"/>
        <end position="260"/>
    </location>
</feature>
<comment type="caution">
    <text evidence="2">The sequence shown here is derived from an EMBL/GenBank/DDBJ whole genome shotgun (WGS) entry which is preliminary data.</text>
</comment>
<proteinExistence type="predicted"/>
<gene>
    <name evidence="2" type="ORF">D9757_011808</name>
</gene>
<dbReference type="OrthoDB" id="10647729at2759"/>
<organism evidence="2 3">
    <name type="scientific">Collybiopsis confluens</name>
    <dbReference type="NCBI Taxonomy" id="2823264"/>
    <lineage>
        <taxon>Eukaryota</taxon>
        <taxon>Fungi</taxon>
        <taxon>Dikarya</taxon>
        <taxon>Basidiomycota</taxon>
        <taxon>Agaricomycotina</taxon>
        <taxon>Agaricomycetes</taxon>
        <taxon>Agaricomycetidae</taxon>
        <taxon>Agaricales</taxon>
        <taxon>Marasmiineae</taxon>
        <taxon>Omphalotaceae</taxon>
        <taxon>Collybiopsis</taxon>
    </lineage>
</organism>
<accession>A0A8H5GGK6</accession>
<feature type="compositionally biased region" description="Polar residues" evidence="1">
    <location>
        <begin position="261"/>
        <end position="280"/>
    </location>
</feature>
<dbReference type="AlphaFoldDB" id="A0A8H5GGK6"/>
<reference evidence="2 3" key="1">
    <citation type="journal article" date="2020" name="ISME J.">
        <title>Uncovering the hidden diversity of litter-decomposition mechanisms in mushroom-forming fungi.</title>
        <authorList>
            <person name="Floudas D."/>
            <person name="Bentzer J."/>
            <person name="Ahren D."/>
            <person name="Johansson T."/>
            <person name="Persson P."/>
            <person name="Tunlid A."/>
        </authorList>
    </citation>
    <scope>NUCLEOTIDE SEQUENCE [LARGE SCALE GENOMIC DNA]</scope>
    <source>
        <strain evidence="2 3">CBS 406.79</strain>
    </source>
</reference>